<evidence type="ECO:0000256" key="2">
    <source>
        <dbReference type="ARBA" id="ARBA00023163"/>
    </source>
</evidence>
<feature type="domain" description="Mga helix-turn-helix" evidence="3">
    <location>
        <begin position="32"/>
        <end position="117"/>
    </location>
</feature>
<evidence type="ECO:0000256" key="1">
    <source>
        <dbReference type="ARBA" id="ARBA00023015"/>
    </source>
</evidence>
<dbReference type="InterPro" id="IPR013236">
    <property type="entry name" value="Mga_PRD_dom"/>
</dbReference>
<dbReference type="Proteomes" id="UP000019050">
    <property type="component" value="Unassembled WGS sequence"/>
</dbReference>
<dbReference type="InterPro" id="IPR007737">
    <property type="entry name" value="Mga_HTH"/>
</dbReference>
<evidence type="ECO:0000259" key="4">
    <source>
        <dbReference type="Pfam" id="PF08270"/>
    </source>
</evidence>
<keyword evidence="1" id="KW-0805">Transcription regulation</keyword>
<feature type="domain" description="M protein trans-acting positive regulator (MGA) PRD" evidence="4">
    <location>
        <begin position="134"/>
        <end position="348"/>
    </location>
</feature>
<dbReference type="AlphaFoldDB" id="W1Q4A6"/>
<dbReference type="EMBL" id="ACIN03000003">
    <property type="protein sequence ID" value="ESK66062.1"/>
    <property type="molecule type" value="Genomic_DNA"/>
</dbReference>
<evidence type="ECO:0000313" key="6">
    <source>
        <dbReference type="Proteomes" id="UP000019050"/>
    </source>
</evidence>
<evidence type="ECO:0000259" key="3">
    <source>
        <dbReference type="Pfam" id="PF05043"/>
    </source>
</evidence>
<dbReference type="eggNOG" id="COG3711">
    <property type="taxonomic scope" value="Bacteria"/>
</dbReference>
<gene>
    <name evidence="5" type="ORF">GCWU000182_000403</name>
</gene>
<reference evidence="5" key="1">
    <citation type="submission" date="2013-06" db="EMBL/GenBank/DDBJ databases">
        <authorList>
            <person name="Weinstock G."/>
            <person name="Sodergren E."/>
            <person name="Clifton S."/>
            <person name="Fulton L."/>
            <person name="Fulton B."/>
            <person name="Courtney L."/>
            <person name="Fronick C."/>
            <person name="Harrison M."/>
            <person name="Strong C."/>
            <person name="Farmer C."/>
            <person name="Delahaunty K."/>
            <person name="Markovic C."/>
            <person name="Hall O."/>
            <person name="Minx P."/>
            <person name="Tomlinson C."/>
            <person name="Mitreva M."/>
            <person name="Nelson J."/>
            <person name="Hou S."/>
            <person name="Wollam A."/>
            <person name="Pepin K.H."/>
            <person name="Johnson M."/>
            <person name="Bhonagiri V."/>
            <person name="Nash W.E."/>
            <person name="Warren W."/>
            <person name="Chinwalla A."/>
            <person name="Mardis E.R."/>
            <person name="Wilson R.K."/>
        </authorList>
    </citation>
    <scope>NUCLEOTIDE SEQUENCE [LARGE SCALE GENOMIC DNA]</scope>
    <source>
        <strain evidence="5">ATCC 49176</strain>
    </source>
</reference>
<sequence length="455" mass="53676">MKEDLQQIASNLPQYDISIQPDGAKMVNRFTVDINLAYQFYLANSVHFQVLEYLFFHPQTEMEEVLEHFFMSYPTFYRTIRRINRWFNGLYNIQVSTKPLAITGNENEIRFFFGQYFAERYPATTWPFDDIKEAHVDKFVATFIKILDRPLDFSLYYLIKRATIINIKRHHFKRDLPLHKTNVSTLFAQALEQKADQEFVRSLADYVGEPLGDIVLSNLLYPFLRDDFFYTYEDMLKASRLQAAIHTSLTQAQLMIEDIRQHFNLEINNPEVLTILFHNASSVECYEVFAKSEIFRRRATWMSHLYEDFPDFYNYIEKSVIQYRQANKLHTGTEIVRYLIYTIFSTWSELIPQLMKCQKKIRVGIFSNINSSHSLMIRDLLACSCSQQLEFHAPQVLYQNVREVIRCDYDVILSNVPIPQLHSKLFININAISIETLIERLNNIGTELAQCPQES</sequence>
<protein>
    <submittedName>
        <fullName evidence="5">M protein trans-acting positive regulator</fullName>
    </submittedName>
</protein>
<keyword evidence="6" id="KW-1185">Reference proteome</keyword>
<dbReference type="Pfam" id="PF08270">
    <property type="entry name" value="PRD_Mga"/>
    <property type="match status" value="1"/>
</dbReference>
<dbReference type="PANTHER" id="PTHR30185:SF18">
    <property type="entry name" value="TRANSCRIPTIONAL REGULATOR MTLR"/>
    <property type="match status" value="1"/>
</dbReference>
<dbReference type="HOGENOM" id="CLU_038821_1_1_9"/>
<name>W1Q4A6_ABIDE</name>
<comment type="caution">
    <text evidence="5">The sequence shown here is derived from an EMBL/GenBank/DDBJ whole genome shotgun (WGS) entry which is preliminary data.</text>
</comment>
<organism evidence="5 6">
    <name type="scientific">Abiotrophia defectiva ATCC 49176</name>
    <dbReference type="NCBI Taxonomy" id="592010"/>
    <lineage>
        <taxon>Bacteria</taxon>
        <taxon>Bacillati</taxon>
        <taxon>Bacillota</taxon>
        <taxon>Bacilli</taxon>
        <taxon>Lactobacillales</taxon>
        <taxon>Aerococcaceae</taxon>
        <taxon>Abiotrophia</taxon>
    </lineage>
</organism>
<dbReference type="PANTHER" id="PTHR30185">
    <property type="entry name" value="CRYPTIC BETA-GLUCOSIDE BGL OPERON ANTITERMINATOR"/>
    <property type="match status" value="1"/>
</dbReference>
<dbReference type="Pfam" id="PF05043">
    <property type="entry name" value="Mga"/>
    <property type="match status" value="1"/>
</dbReference>
<accession>W1Q4A6</accession>
<evidence type="ECO:0000313" key="5">
    <source>
        <dbReference type="EMBL" id="ESK66062.1"/>
    </source>
</evidence>
<dbReference type="STRING" id="592010.GCWU000182_000403"/>
<dbReference type="InterPro" id="IPR050661">
    <property type="entry name" value="BglG_antiterminators"/>
</dbReference>
<keyword evidence="2" id="KW-0804">Transcription</keyword>
<proteinExistence type="predicted"/>